<evidence type="ECO:0000313" key="4">
    <source>
        <dbReference type="Proteomes" id="UP000675881"/>
    </source>
</evidence>
<dbReference type="AlphaFoldDB" id="A0A7R8CNM4"/>
<feature type="coiled-coil region" evidence="1">
    <location>
        <begin position="179"/>
        <end position="213"/>
    </location>
</feature>
<gene>
    <name evidence="3" type="ORF">LSAA_4609</name>
</gene>
<protein>
    <submittedName>
        <fullName evidence="3">(salmon louse) hypothetical protein</fullName>
    </submittedName>
</protein>
<dbReference type="GO" id="GO:0006357">
    <property type="term" value="P:regulation of transcription by RNA polymerase II"/>
    <property type="evidence" value="ECO:0007669"/>
    <property type="project" value="InterPro"/>
</dbReference>
<name>A0A7R8CNM4_LEPSM</name>
<dbReference type="SUPFAM" id="SSF58026">
    <property type="entry name" value="Delta-sleep-inducing peptide immunoreactive peptide"/>
    <property type="match status" value="1"/>
</dbReference>
<keyword evidence="4" id="KW-1185">Reference proteome</keyword>
<reference evidence="3" key="1">
    <citation type="submission" date="2021-02" db="EMBL/GenBank/DDBJ databases">
        <authorList>
            <person name="Bekaert M."/>
        </authorList>
    </citation>
    <scope>NUCLEOTIDE SEQUENCE</scope>
    <source>
        <strain evidence="3">IoA-00</strain>
    </source>
</reference>
<dbReference type="CDD" id="cd21936">
    <property type="entry name" value="ZIP_TSC22D"/>
    <property type="match status" value="1"/>
</dbReference>
<proteinExistence type="predicted"/>
<sequence length="273" mass="30726">MYHQQQTQIQQQGNFQYNHHQQYPQGSRYLSRPESTGPYNNNINNYPPSSSGLSRYTSRGVSPVKERPPAHPSTNTTDGTNHSLFASFYRSIEEKLRQILHVEKYGDFRKSEESDILQTSSLFLFSNSKKSYKTTRHPSSLAVMRVQTKSLKKIASGTNQGAIDNRIEQAMDLVKSHLMNAVRSEVEELKERIVKLEDVISHLQTENDFLKANVSQEVLTQLPPPTSSHHQILQQGPQVPQSISGHTPGNNPQGGLSPTSSPLVVTTQHQQQL</sequence>
<accession>A0A7R8CNM4</accession>
<dbReference type="GO" id="GO:0005634">
    <property type="term" value="C:nucleus"/>
    <property type="evidence" value="ECO:0007669"/>
    <property type="project" value="TreeGrafter"/>
</dbReference>
<evidence type="ECO:0000256" key="2">
    <source>
        <dbReference type="SAM" id="MobiDB-lite"/>
    </source>
</evidence>
<dbReference type="OrthoDB" id="8961796at2759"/>
<dbReference type="Pfam" id="PF01166">
    <property type="entry name" value="TSC22"/>
    <property type="match status" value="1"/>
</dbReference>
<dbReference type="InterPro" id="IPR000580">
    <property type="entry name" value="TSC22/Bun"/>
</dbReference>
<feature type="region of interest" description="Disordered" evidence="2">
    <location>
        <begin position="222"/>
        <end position="273"/>
    </location>
</feature>
<organism evidence="3 4">
    <name type="scientific">Lepeophtheirus salmonis</name>
    <name type="common">Salmon louse</name>
    <name type="synonym">Caligus salmonis</name>
    <dbReference type="NCBI Taxonomy" id="72036"/>
    <lineage>
        <taxon>Eukaryota</taxon>
        <taxon>Metazoa</taxon>
        <taxon>Ecdysozoa</taxon>
        <taxon>Arthropoda</taxon>
        <taxon>Crustacea</taxon>
        <taxon>Multicrustacea</taxon>
        <taxon>Hexanauplia</taxon>
        <taxon>Copepoda</taxon>
        <taxon>Siphonostomatoida</taxon>
        <taxon>Caligidae</taxon>
        <taxon>Lepeophtheirus</taxon>
    </lineage>
</organism>
<feature type="region of interest" description="Disordered" evidence="2">
    <location>
        <begin position="23"/>
        <end position="80"/>
    </location>
</feature>
<dbReference type="Gene3D" id="1.20.5.490">
    <property type="entry name" value="Single helix bin"/>
    <property type="match status" value="1"/>
</dbReference>
<dbReference type="PANTHER" id="PTHR46745">
    <property type="entry name" value="TSC22 DOMAIN FAMILY PROTEIN 1"/>
    <property type="match status" value="1"/>
</dbReference>
<dbReference type="GO" id="GO:0008284">
    <property type="term" value="P:positive regulation of cell population proliferation"/>
    <property type="evidence" value="ECO:0007669"/>
    <property type="project" value="TreeGrafter"/>
</dbReference>
<evidence type="ECO:0000256" key="1">
    <source>
        <dbReference type="SAM" id="Coils"/>
    </source>
</evidence>
<dbReference type="PANTHER" id="PTHR46745:SF1">
    <property type="entry name" value="TSC22 DOMAIN FAMILY PROTEIN 1"/>
    <property type="match status" value="1"/>
</dbReference>
<evidence type="ECO:0000313" key="3">
    <source>
        <dbReference type="EMBL" id="CAF2847068.1"/>
    </source>
</evidence>
<dbReference type="GO" id="GO:0005829">
    <property type="term" value="C:cytosol"/>
    <property type="evidence" value="ECO:0007669"/>
    <property type="project" value="TreeGrafter"/>
</dbReference>
<dbReference type="GO" id="GO:0043066">
    <property type="term" value="P:negative regulation of apoptotic process"/>
    <property type="evidence" value="ECO:0007669"/>
    <property type="project" value="TreeGrafter"/>
</dbReference>
<dbReference type="EMBL" id="HG994593">
    <property type="protein sequence ID" value="CAF2847068.1"/>
    <property type="molecule type" value="Genomic_DNA"/>
</dbReference>
<feature type="compositionally biased region" description="Polar residues" evidence="2">
    <location>
        <begin position="227"/>
        <end position="273"/>
    </location>
</feature>
<keyword evidence="1" id="KW-0175">Coiled coil</keyword>
<dbReference type="Proteomes" id="UP000675881">
    <property type="component" value="Chromosome 14"/>
</dbReference>
<feature type="compositionally biased region" description="Low complexity" evidence="2">
    <location>
        <begin position="38"/>
        <end position="51"/>
    </location>
</feature>